<gene>
    <name evidence="2" type="ORF">AWW68_19320</name>
</gene>
<organism evidence="2 3">
    <name type="scientific">Roseivirga spongicola</name>
    <dbReference type="NCBI Taxonomy" id="333140"/>
    <lineage>
        <taxon>Bacteria</taxon>
        <taxon>Pseudomonadati</taxon>
        <taxon>Bacteroidota</taxon>
        <taxon>Cytophagia</taxon>
        <taxon>Cytophagales</taxon>
        <taxon>Roseivirgaceae</taxon>
        <taxon>Roseivirga</taxon>
    </lineage>
</organism>
<dbReference type="STRING" id="333140.AWW68_19320"/>
<name>A0A150XDP9_9BACT</name>
<comment type="caution">
    <text evidence="2">The sequence shown here is derived from an EMBL/GenBank/DDBJ whole genome shotgun (WGS) entry which is preliminary data.</text>
</comment>
<feature type="transmembrane region" description="Helical" evidence="1">
    <location>
        <begin position="38"/>
        <end position="54"/>
    </location>
</feature>
<evidence type="ECO:0000256" key="1">
    <source>
        <dbReference type="SAM" id="Phobius"/>
    </source>
</evidence>
<keyword evidence="1" id="KW-0472">Membrane</keyword>
<keyword evidence="1" id="KW-0812">Transmembrane</keyword>
<keyword evidence="3" id="KW-1185">Reference proteome</keyword>
<evidence type="ECO:0008006" key="4">
    <source>
        <dbReference type="Google" id="ProtNLM"/>
    </source>
</evidence>
<evidence type="ECO:0000313" key="3">
    <source>
        <dbReference type="Proteomes" id="UP000075606"/>
    </source>
</evidence>
<evidence type="ECO:0000313" key="2">
    <source>
        <dbReference type="EMBL" id="KYG76845.1"/>
    </source>
</evidence>
<keyword evidence="1" id="KW-1133">Transmembrane helix</keyword>
<reference evidence="2 3" key="1">
    <citation type="submission" date="2016-01" db="EMBL/GenBank/DDBJ databases">
        <title>Genome sequencing of Roseivirga spongicola UST030701-084.</title>
        <authorList>
            <person name="Selvaratnam C."/>
            <person name="Thevarajoo S."/>
            <person name="Goh K.M."/>
            <person name="Ee R."/>
            <person name="Chan K.-G."/>
            <person name="Chong C.S."/>
        </authorList>
    </citation>
    <scope>NUCLEOTIDE SEQUENCE [LARGE SCALE GENOMIC DNA]</scope>
    <source>
        <strain evidence="2 3">UST030701-084</strain>
    </source>
</reference>
<feature type="transmembrane region" description="Helical" evidence="1">
    <location>
        <begin position="14"/>
        <end position="32"/>
    </location>
</feature>
<dbReference type="RefSeq" id="WP_068218845.1">
    <property type="nucleotide sequence ID" value="NZ_CP139724.1"/>
</dbReference>
<dbReference type="EMBL" id="LRPC01000005">
    <property type="protein sequence ID" value="KYG76845.1"/>
    <property type="molecule type" value="Genomic_DNA"/>
</dbReference>
<dbReference type="AlphaFoldDB" id="A0A150XDP9"/>
<dbReference type="OrthoDB" id="1122768at2"/>
<dbReference type="Pfam" id="PF13858">
    <property type="entry name" value="DUF4199"/>
    <property type="match status" value="1"/>
</dbReference>
<proteinExistence type="predicted"/>
<protein>
    <recommendedName>
        <fullName evidence="4">DUF4199 domain-containing protein</fullName>
    </recommendedName>
</protein>
<sequence>MENEISTGQYAKKWGLIYGLVTLVIALVPLILEVQAQWTGFLLIAVAIFCYVMATKEFKRDNGGYMTFGEGFRICITAALIAGVLRSVVNYIYVKVIDPGVTDRIAQAMQDAWREQGMSEEQIEQMSGFSSGFSNPEIGLIVGIILVLLGGLIWGSIVSAINKNEAEEF</sequence>
<dbReference type="InterPro" id="IPR025250">
    <property type="entry name" value="DUF4199"/>
</dbReference>
<feature type="transmembrane region" description="Helical" evidence="1">
    <location>
        <begin position="138"/>
        <end position="161"/>
    </location>
</feature>
<dbReference type="Proteomes" id="UP000075606">
    <property type="component" value="Unassembled WGS sequence"/>
</dbReference>
<feature type="transmembrane region" description="Helical" evidence="1">
    <location>
        <begin position="74"/>
        <end position="94"/>
    </location>
</feature>
<accession>A0A150XDP9</accession>